<name>A0A368JR01_9BACT</name>
<dbReference type="Pfam" id="PF13102">
    <property type="entry name" value="Phage_int_SAM_5"/>
    <property type="match status" value="1"/>
</dbReference>
<evidence type="ECO:0000313" key="5">
    <source>
        <dbReference type="EMBL" id="RCR69396.1"/>
    </source>
</evidence>
<dbReference type="EMBL" id="QOWE01000008">
    <property type="protein sequence ID" value="RCR69396.1"/>
    <property type="molecule type" value="Genomic_DNA"/>
</dbReference>
<dbReference type="Gene3D" id="1.10.443.10">
    <property type="entry name" value="Intergrase catalytic core"/>
    <property type="match status" value="1"/>
</dbReference>
<evidence type="ECO:0000256" key="1">
    <source>
        <dbReference type="ARBA" id="ARBA00008857"/>
    </source>
</evidence>
<proteinExistence type="inferred from homology"/>
<keyword evidence="2" id="KW-0238">DNA-binding</keyword>
<evidence type="ECO:0000259" key="4">
    <source>
        <dbReference type="PROSITE" id="PS51898"/>
    </source>
</evidence>
<dbReference type="Pfam" id="PF00589">
    <property type="entry name" value="Phage_integrase"/>
    <property type="match status" value="1"/>
</dbReference>
<dbReference type="OrthoDB" id="1493636at2"/>
<dbReference type="GO" id="GO:0003677">
    <property type="term" value="F:DNA binding"/>
    <property type="evidence" value="ECO:0007669"/>
    <property type="project" value="UniProtKB-KW"/>
</dbReference>
<evidence type="ECO:0000313" key="6">
    <source>
        <dbReference type="Proteomes" id="UP000253383"/>
    </source>
</evidence>
<dbReference type="InterPro" id="IPR010998">
    <property type="entry name" value="Integrase_recombinase_N"/>
</dbReference>
<dbReference type="InterPro" id="IPR035386">
    <property type="entry name" value="Arm-DNA-bind_5"/>
</dbReference>
<keyword evidence="6" id="KW-1185">Reference proteome</keyword>
<comment type="caution">
    <text evidence="5">The sequence shown here is derived from an EMBL/GenBank/DDBJ whole genome shotgun (WGS) entry which is preliminary data.</text>
</comment>
<evidence type="ECO:0000256" key="3">
    <source>
        <dbReference type="ARBA" id="ARBA00023172"/>
    </source>
</evidence>
<dbReference type="AlphaFoldDB" id="A0A368JR01"/>
<dbReference type="InterPro" id="IPR050090">
    <property type="entry name" value="Tyrosine_recombinase_XerCD"/>
</dbReference>
<dbReference type="GO" id="GO:0006310">
    <property type="term" value="P:DNA recombination"/>
    <property type="evidence" value="ECO:0007669"/>
    <property type="project" value="UniProtKB-KW"/>
</dbReference>
<dbReference type="PANTHER" id="PTHR30349">
    <property type="entry name" value="PHAGE INTEGRASE-RELATED"/>
    <property type="match status" value="1"/>
</dbReference>
<sequence length="435" mass="50332">MGFNTTLFPNMILMGTTQKYVKKLIIKDDYLKKDGTSPLYIYVNVDGQKDRLSIKLSWPPAFFDKTAGKILPRTKNDKDFSDYQLMIDSEIGKVNEIFKEYRLSGKTLTIEGLFRDFHSYSSRKDFLTFSLKDAMERHKRRKIELTSRNAHISSLNKFRDFLNYESSKLKKKSKEAADDDSTEIQLPFHALTPKLLENYRAWMKAECGNVPSTVENNMKNIRTYVRRALAAGNVFDDPFKVVKVTHPETNPNVLTEEQLQALMAIFRNSSIVEAWKIVLRHFLFSCFTGLRISDAKAVSHENIKGDWLVIMPKKTMRYHKVIRIPLHPMARVLITTSLGSLFETYSEPYTNRVLDKIGQAAEIDFKVTTHTARHTFGTLFIELGGDVVTLKEYMGHANIQTTMKYVHLSEKRRKEKINVFDKLFRKPDDDLKNTA</sequence>
<dbReference type="GO" id="GO:0015074">
    <property type="term" value="P:DNA integration"/>
    <property type="evidence" value="ECO:0007669"/>
    <property type="project" value="InterPro"/>
</dbReference>
<comment type="similarity">
    <text evidence="1">Belongs to the 'phage' integrase family.</text>
</comment>
<keyword evidence="3" id="KW-0233">DNA recombination</keyword>
<dbReference type="PROSITE" id="PS51898">
    <property type="entry name" value="TYR_RECOMBINASE"/>
    <property type="match status" value="1"/>
</dbReference>
<protein>
    <submittedName>
        <fullName evidence="5">Site-specific integrase</fullName>
    </submittedName>
</protein>
<evidence type="ECO:0000256" key="2">
    <source>
        <dbReference type="ARBA" id="ARBA00023125"/>
    </source>
</evidence>
<dbReference type="PANTHER" id="PTHR30349:SF64">
    <property type="entry name" value="PROPHAGE INTEGRASE INTD-RELATED"/>
    <property type="match status" value="1"/>
</dbReference>
<reference evidence="5 6" key="1">
    <citation type="submission" date="2018-07" db="EMBL/GenBank/DDBJ databases">
        <title>Genome analysis of Larkinella rosea.</title>
        <authorList>
            <person name="Zhou Z."/>
            <person name="Wang G."/>
        </authorList>
    </citation>
    <scope>NUCLEOTIDE SEQUENCE [LARGE SCALE GENOMIC DNA]</scope>
    <source>
        <strain evidence="6">zzj9</strain>
    </source>
</reference>
<dbReference type="InterPro" id="IPR002104">
    <property type="entry name" value="Integrase_catalytic"/>
</dbReference>
<dbReference type="Proteomes" id="UP000253383">
    <property type="component" value="Unassembled WGS sequence"/>
</dbReference>
<dbReference type="InterPro" id="IPR025269">
    <property type="entry name" value="SAM-like_dom"/>
</dbReference>
<gene>
    <name evidence="5" type="ORF">DUE52_11125</name>
</gene>
<dbReference type="InterPro" id="IPR013762">
    <property type="entry name" value="Integrase-like_cat_sf"/>
</dbReference>
<organism evidence="5 6">
    <name type="scientific">Larkinella punicea</name>
    <dbReference type="NCBI Taxonomy" id="2315727"/>
    <lineage>
        <taxon>Bacteria</taxon>
        <taxon>Pseudomonadati</taxon>
        <taxon>Bacteroidota</taxon>
        <taxon>Cytophagia</taxon>
        <taxon>Cytophagales</taxon>
        <taxon>Spirosomataceae</taxon>
        <taxon>Larkinella</taxon>
    </lineage>
</organism>
<feature type="domain" description="Tyr recombinase" evidence="4">
    <location>
        <begin position="249"/>
        <end position="418"/>
    </location>
</feature>
<accession>A0A368JR01</accession>
<dbReference type="Gene3D" id="1.10.150.130">
    <property type="match status" value="1"/>
</dbReference>
<dbReference type="CDD" id="cd01185">
    <property type="entry name" value="INTN1_C_like"/>
    <property type="match status" value="1"/>
</dbReference>
<dbReference type="SUPFAM" id="SSF56349">
    <property type="entry name" value="DNA breaking-rejoining enzymes"/>
    <property type="match status" value="1"/>
</dbReference>
<dbReference type="Pfam" id="PF17293">
    <property type="entry name" value="Arm-DNA-bind_5"/>
    <property type="match status" value="1"/>
</dbReference>
<dbReference type="InterPro" id="IPR011010">
    <property type="entry name" value="DNA_brk_join_enz"/>
</dbReference>